<feature type="compositionally biased region" description="Low complexity" evidence="1">
    <location>
        <begin position="59"/>
        <end position="95"/>
    </location>
</feature>
<name>A0ABQ2FU32_9ACTN</name>
<comment type="caution">
    <text evidence="3">The sequence shown here is derived from an EMBL/GenBank/DDBJ whole genome shotgun (WGS) entry which is preliminary data.</text>
</comment>
<keyword evidence="4" id="KW-1185">Reference proteome</keyword>
<organism evidence="3 4">
    <name type="scientific">Modestobacter marinus</name>
    <dbReference type="NCBI Taxonomy" id="477641"/>
    <lineage>
        <taxon>Bacteria</taxon>
        <taxon>Bacillati</taxon>
        <taxon>Actinomycetota</taxon>
        <taxon>Actinomycetes</taxon>
        <taxon>Geodermatophilales</taxon>
        <taxon>Geodermatophilaceae</taxon>
        <taxon>Modestobacter</taxon>
    </lineage>
</organism>
<gene>
    <name evidence="3" type="ORF">GCM10011589_07680</name>
</gene>
<sequence length="242" mass="24157">MASSGCSHRGATGARGARSGRARRASIQPVPIRRPARVTRSAGLAAALLLVAGCAAQPGTDSAASTGAASSSAAPETGASTAPTTTAAGSESPAPEFNGDTSPETAEPVDPEGLTVTAVRAAAHEGYERVVFELAGTGTPGWRVEYVDAPSSQGSGAAVDVPGSAWLQVTLQGTSYPYETGAEEVARGPVPVTGTETVQGVVYDATFEGTSVAWIGTSAEVPFRVSALSDPTRLVVEVADAG</sequence>
<dbReference type="Proteomes" id="UP000648663">
    <property type="component" value="Unassembled WGS sequence"/>
</dbReference>
<feature type="domain" description="AMIN-like" evidence="2">
    <location>
        <begin position="115"/>
        <end position="239"/>
    </location>
</feature>
<evidence type="ECO:0000313" key="3">
    <source>
        <dbReference type="EMBL" id="GGL54123.1"/>
    </source>
</evidence>
<feature type="region of interest" description="Disordered" evidence="1">
    <location>
        <begin position="1"/>
        <end position="34"/>
    </location>
</feature>
<feature type="region of interest" description="Disordered" evidence="1">
    <location>
        <begin position="59"/>
        <end position="111"/>
    </location>
</feature>
<dbReference type="EMBL" id="BMMI01000001">
    <property type="protein sequence ID" value="GGL54123.1"/>
    <property type="molecule type" value="Genomic_DNA"/>
</dbReference>
<dbReference type="InterPro" id="IPR056303">
    <property type="entry name" value="AMIN-like"/>
</dbReference>
<accession>A0ABQ2FU32</accession>
<dbReference type="Pfam" id="PF24837">
    <property type="entry name" value="AMIN-like"/>
    <property type="match status" value="1"/>
</dbReference>
<evidence type="ECO:0000259" key="2">
    <source>
        <dbReference type="Pfam" id="PF24837"/>
    </source>
</evidence>
<evidence type="ECO:0000256" key="1">
    <source>
        <dbReference type="SAM" id="MobiDB-lite"/>
    </source>
</evidence>
<evidence type="ECO:0000313" key="4">
    <source>
        <dbReference type="Proteomes" id="UP000648663"/>
    </source>
</evidence>
<reference evidence="4" key="1">
    <citation type="journal article" date="2019" name="Int. J. Syst. Evol. Microbiol.">
        <title>The Global Catalogue of Microorganisms (GCM) 10K type strain sequencing project: providing services to taxonomists for standard genome sequencing and annotation.</title>
        <authorList>
            <consortium name="The Broad Institute Genomics Platform"/>
            <consortium name="The Broad Institute Genome Sequencing Center for Infectious Disease"/>
            <person name="Wu L."/>
            <person name="Ma J."/>
        </authorList>
    </citation>
    <scope>NUCLEOTIDE SEQUENCE [LARGE SCALE GENOMIC DNA]</scope>
    <source>
        <strain evidence="4">CGMCC 4.5581</strain>
    </source>
</reference>
<proteinExistence type="predicted"/>
<protein>
    <recommendedName>
        <fullName evidence="2">AMIN-like domain-containing protein</fullName>
    </recommendedName>
</protein>